<comment type="function">
    <text evidence="1">Core subunit of the mitochondrial membrane respiratory chain NADH dehydrogenase (Complex I) that is believed to belong to the minimal assembly required for catalysis. Complex I functions in the transfer of electrons from NADH to the respiratory chain. The immediate electron acceptor for the enzyme is believed to be ubiquinone.</text>
</comment>
<dbReference type="PROSITE" id="PS00667">
    <property type="entry name" value="COMPLEX1_ND1_1"/>
    <property type="match status" value="1"/>
</dbReference>
<evidence type="ECO:0000256" key="6">
    <source>
        <dbReference type="ARBA" id="ARBA00022692"/>
    </source>
</evidence>
<dbReference type="GO" id="GO:0009060">
    <property type="term" value="P:aerobic respiration"/>
    <property type="evidence" value="ECO:0007669"/>
    <property type="project" value="TreeGrafter"/>
</dbReference>
<geneLocation type="mitochondrion" evidence="15"/>
<dbReference type="HAMAP" id="MF_01350">
    <property type="entry name" value="NDH1_NuoH"/>
    <property type="match status" value="1"/>
</dbReference>
<evidence type="ECO:0000256" key="7">
    <source>
        <dbReference type="ARBA" id="ARBA00022792"/>
    </source>
</evidence>
<evidence type="ECO:0000256" key="12">
    <source>
        <dbReference type="RuleBase" id="RU000471"/>
    </source>
</evidence>
<keyword evidence="8 14" id="KW-1133">Transmembrane helix</keyword>
<evidence type="ECO:0000256" key="2">
    <source>
        <dbReference type="ARBA" id="ARBA00004448"/>
    </source>
</evidence>
<evidence type="ECO:0000313" key="15">
    <source>
        <dbReference type="EMBL" id="UPL65880.1"/>
    </source>
</evidence>
<feature type="transmembrane region" description="Helical" evidence="14">
    <location>
        <begin position="141"/>
        <end position="162"/>
    </location>
</feature>
<organism evidence="15">
    <name type="scientific">Thaumastocoris safordi</name>
    <dbReference type="NCBI Taxonomy" id="1589682"/>
    <lineage>
        <taxon>Eukaryota</taxon>
        <taxon>Metazoa</taxon>
        <taxon>Ecdysozoa</taxon>
        <taxon>Arthropoda</taxon>
        <taxon>Hexapoda</taxon>
        <taxon>Insecta</taxon>
        <taxon>Pterygota</taxon>
        <taxon>Neoptera</taxon>
        <taxon>Paraneoptera</taxon>
        <taxon>Hemiptera</taxon>
        <taxon>Heteroptera</taxon>
        <taxon>Panheteroptera</taxon>
        <taxon>Cimicomorpha</taxon>
        <taxon>Thaumastocoridae</taxon>
        <taxon>Thaumastocoris</taxon>
    </lineage>
</organism>
<keyword evidence="12" id="KW-0520">NAD</keyword>
<keyword evidence="6 12" id="KW-0812">Transmembrane</keyword>
<keyword evidence="5" id="KW-0813">Transport</keyword>
<dbReference type="EMBL" id="MW619691">
    <property type="protein sequence ID" value="UPL65880.1"/>
    <property type="molecule type" value="Genomic_DNA"/>
</dbReference>
<comment type="catalytic activity">
    <reaction evidence="13">
        <text>a ubiquinone + NADH + 5 H(+)(in) = a ubiquinol + NAD(+) + 4 H(+)(out)</text>
        <dbReference type="Rhea" id="RHEA:29091"/>
        <dbReference type="Rhea" id="RHEA-COMP:9565"/>
        <dbReference type="Rhea" id="RHEA-COMP:9566"/>
        <dbReference type="ChEBI" id="CHEBI:15378"/>
        <dbReference type="ChEBI" id="CHEBI:16389"/>
        <dbReference type="ChEBI" id="CHEBI:17976"/>
        <dbReference type="ChEBI" id="CHEBI:57540"/>
        <dbReference type="ChEBI" id="CHEBI:57945"/>
        <dbReference type="EC" id="7.1.1.2"/>
    </reaction>
</comment>
<feature type="transmembrane region" description="Helical" evidence="14">
    <location>
        <begin position="169"/>
        <end position="187"/>
    </location>
</feature>
<keyword evidence="7" id="KW-0999">Mitochondrion inner membrane</keyword>
<dbReference type="PANTHER" id="PTHR11432">
    <property type="entry name" value="NADH DEHYDROGENASE SUBUNIT 1"/>
    <property type="match status" value="1"/>
</dbReference>
<evidence type="ECO:0000256" key="1">
    <source>
        <dbReference type="ARBA" id="ARBA00003257"/>
    </source>
</evidence>
<evidence type="ECO:0000256" key="9">
    <source>
        <dbReference type="ARBA" id="ARBA00023075"/>
    </source>
</evidence>
<dbReference type="GO" id="GO:0008137">
    <property type="term" value="F:NADH dehydrogenase (ubiquinone) activity"/>
    <property type="evidence" value="ECO:0007669"/>
    <property type="project" value="UniProtKB-EC"/>
</dbReference>
<evidence type="ECO:0000256" key="4">
    <source>
        <dbReference type="ARBA" id="ARBA00021009"/>
    </source>
</evidence>
<dbReference type="InterPro" id="IPR001694">
    <property type="entry name" value="NADH_UbQ_OxRdtase_su1/FPO"/>
</dbReference>
<evidence type="ECO:0000256" key="8">
    <source>
        <dbReference type="ARBA" id="ARBA00022989"/>
    </source>
</evidence>
<name>A0A8T9ZXV6_9HEMI</name>
<protein>
    <recommendedName>
        <fullName evidence="4 13">NADH-ubiquinone oxidoreductase chain 1</fullName>
        <ecNumber evidence="13">7.1.1.2</ecNumber>
    </recommendedName>
</protein>
<feature type="transmembrane region" description="Helical" evidence="14">
    <location>
        <begin position="6"/>
        <end position="24"/>
    </location>
</feature>
<keyword evidence="11 14" id="KW-0472">Membrane</keyword>
<dbReference type="GO" id="GO:0003954">
    <property type="term" value="F:NADH dehydrogenase activity"/>
    <property type="evidence" value="ECO:0007669"/>
    <property type="project" value="TreeGrafter"/>
</dbReference>
<proteinExistence type="inferred from homology"/>
<dbReference type="AlphaFoldDB" id="A0A8T9ZXV6"/>
<evidence type="ECO:0000256" key="11">
    <source>
        <dbReference type="ARBA" id="ARBA00023136"/>
    </source>
</evidence>
<dbReference type="GO" id="GO:0005743">
    <property type="term" value="C:mitochondrial inner membrane"/>
    <property type="evidence" value="ECO:0007669"/>
    <property type="project" value="UniProtKB-SubCell"/>
</dbReference>
<evidence type="ECO:0000256" key="5">
    <source>
        <dbReference type="ARBA" id="ARBA00022448"/>
    </source>
</evidence>
<sequence>MMYLNYVVVLVMVLVSVVFVTLLERNILGYIQFRKGPNMVGVMGIMQPFADGLKLFLKEQTWPFNSNNFIYFITPIFMFSLALIMWVMYPFLYNNNFSFNFMFFMCCAGMGVYGTLISGWSSNSSYSLLGGLRALAQTISYEVSMALIMISPFLLAGSLSFFSLFKHQMYIWYLFMFPMLFFCWLASCLAETNRTPFDFAEGESELVSGFNVEYSSGGFAFISLAEYTSIIFMSMLTVILFLGGSFNSPLFYFMSFFLVGFFIWTRGTLPRFRYDKLMYLTWKQFLPLSLMYLIFIICVIMLSVTY</sequence>
<dbReference type="PANTHER" id="PTHR11432:SF3">
    <property type="entry name" value="NADH-UBIQUINONE OXIDOREDUCTASE CHAIN 1"/>
    <property type="match status" value="1"/>
</dbReference>
<feature type="transmembrane region" description="Helical" evidence="14">
    <location>
        <begin position="219"/>
        <end position="242"/>
    </location>
</feature>
<feature type="transmembrane region" description="Helical" evidence="14">
    <location>
        <begin position="285"/>
        <end position="304"/>
    </location>
</feature>
<dbReference type="PROSITE" id="PS00668">
    <property type="entry name" value="COMPLEX1_ND1_2"/>
    <property type="match status" value="1"/>
</dbReference>
<evidence type="ECO:0000256" key="14">
    <source>
        <dbReference type="SAM" id="Phobius"/>
    </source>
</evidence>
<feature type="transmembrane region" description="Helical" evidence="14">
    <location>
        <begin position="101"/>
        <end position="121"/>
    </location>
</feature>
<keyword evidence="9 13" id="KW-0830">Ubiquinone</keyword>
<evidence type="ECO:0000256" key="13">
    <source>
        <dbReference type="RuleBase" id="RU000473"/>
    </source>
</evidence>
<dbReference type="EC" id="7.1.1.2" evidence="13"/>
<accession>A0A8T9ZXV6</accession>
<evidence type="ECO:0000256" key="10">
    <source>
        <dbReference type="ARBA" id="ARBA00023128"/>
    </source>
</evidence>
<comment type="similarity">
    <text evidence="3 12">Belongs to the complex I subunit 1 family.</text>
</comment>
<feature type="transmembrane region" description="Helical" evidence="14">
    <location>
        <begin position="69"/>
        <end position="89"/>
    </location>
</feature>
<reference evidence="15" key="1">
    <citation type="journal article" date="2022" name="Cladistics">
        <title>Diversification of the phytophagous lineages of true bugs (Insecta: Hemiptera: Heteroptera) shortly after that of the flowering plants.</title>
        <authorList>
            <person name="Ye F."/>
            <person name="Kment P."/>
            <person name="Redei D."/>
            <person name="Luo J.Y."/>
            <person name="Wang Y.H."/>
            <person name="Kuechler S.M."/>
            <person name="Zhang W.W."/>
            <person name="Chen P.P."/>
            <person name="Wu H.Y."/>
            <person name="Wu Y.Z."/>
            <person name="Sun X.Y."/>
            <person name="Ding L."/>
            <person name="Wang Y.R."/>
            <person name="Xie Q."/>
        </authorList>
    </citation>
    <scope>NUCLEOTIDE SEQUENCE</scope>
</reference>
<feature type="transmembrane region" description="Helical" evidence="14">
    <location>
        <begin position="249"/>
        <end position="265"/>
    </location>
</feature>
<dbReference type="Pfam" id="PF00146">
    <property type="entry name" value="NADHdh"/>
    <property type="match status" value="1"/>
</dbReference>
<comment type="subcellular location">
    <subcellularLocation>
        <location evidence="2 12">Mitochondrion inner membrane</location>
        <topology evidence="2 12">Multi-pass membrane protein</topology>
    </subcellularLocation>
</comment>
<dbReference type="InterPro" id="IPR018086">
    <property type="entry name" value="NADH_UbQ_OxRdtase_su1_CS"/>
</dbReference>
<evidence type="ECO:0000256" key="3">
    <source>
        <dbReference type="ARBA" id="ARBA00010535"/>
    </source>
</evidence>
<keyword evidence="10 13" id="KW-0496">Mitochondrion</keyword>